<reference evidence="1" key="1">
    <citation type="journal article" date="2020" name="Nature">
        <title>Giant virus diversity and host interactions through global metagenomics.</title>
        <authorList>
            <person name="Schulz F."/>
            <person name="Roux S."/>
            <person name="Paez-Espino D."/>
            <person name="Jungbluth S."/>
            <person name="Walsh D.A."/>
            <person name="Denef V.J."/>
            <person name="McMahon K.D."/>
            <person name="Konstantinidis K.T."/>
            <person name="Eloe-Fadrosh E.A."/>
            <person name="Kyrpides N.C."/>
            <person name="Woyke T."/>
        </authorList>
    </citation>
    <scope>NUCLEOTIDE SEQUENCE</scope>
    <source>
        <strain evidence="1">GVMAG-M-3300023179-114</strain>
    </source>
</reference>
<organism evidence="1">
    <name type="scientific">viral metagenome</name>
    <dbReference type="NCBI Taxonomy" id="1070528"/>
    <lineage>
        <taxon>unclassified sequences</taxon>
        <taxon>metagenomes</taxon>
        <taxon>organismal metagenomes</taxon>
    </lineage>
</organism>
<sequence length="87" mass="10064">MGNCMTTNHYQPMQDNNICNYDCPVCKQSDRLPNLKGKFFLIDEFRCQCNGCNTIFDKFLYYKHSPPVVEAALPDIYIEDTSVDQSI</sequence>
<evidence type="ECO:0000313" key="1">
    <source>
        <dbReference type="EMBL" id="QHT22865.1"/>
    </source>
</evidence>
<dbReference type="EMBL" id="MN739721">
    <property type="protein sequence ID" value="QHT22865.1"/>
    <property type="molecule type" value="Genomic_DNA"/>
</dbReference>
<dbReference type="AlphaFoldDB" id="A0A6C0E622"/>
<protein>
    <submittedName>
        <fullName evidence="1">Uncharacterized protein</fullName>
    </submittedName>
</protein>
<accession>A0A6C0E622</accession>
<name>A0A6C0E622_9ZZZZ</name>
<proteinExistence type="predicted"/>